<dbReference type="STRING" id="299467.A0A443SMP3"/>
<evidence type="ECO:0000256" key="7">
    <source>
        <dbReference type="ARBA" id="ARBA00025687"/>
    </source>
</evidence>
<dbReference type="GO" id="GO:0003712">
    <property type="term" value="F:transcription coregulator activity"/>
    <property type="evidence" value="ECO:0007669"/>
    <property type="project" value="InterPro"/>
</dbReference>
<evidence type="ECO:0000256" key="8">
    <source>
        <dbReference type="RuleBase" id="RU364145"/>
    </source>
</evidence>
<dbReference type="EMBL" id="NCKV01001209">
    <property type="protein sequence ID" value="RWS28797.1"/>
    <property type="molecule type" value="Genomic_DNA"/>
</dbReference>
<dbReference type="Pfam" id="PF07544">
    <property type="entry name" value="Med9"/>
    <property type="match status" value="1"/>
</dbReference>
<comment type="function">
    <text evidence="7 8">Component of the Mediator complex, a coactivator involved in the regulated transcription of nearly all RNA polymerase II-dependent genes. Mediator functions as a bridge to convey information from gene-specific regulatory proteins to the basal RNA polymerase II transcription machinery. Mediator is recruited to promoters by direct interactions with regulatory proteins and serves as a scaffold for the assembly of a functional preinitiation complex with RNA polymerase II and the general transcription factors.</text>
</comment>
<proteinExistence type="inferred from homology"/>
<dbReference type="GO" id="GO:0016592">
    <property type="term" value="C:mediator complex"/>
    <property type="evidence" value="ECO:0007669"/>
    <property type="project" value="InterPro"/>
</dbReference>
<keyword evidence="6 8" id="KW-0539">Nucleus</keyword>
<comment type="subcellular location">
    <subcellularLocation>
        <location evidence="1 8">Nucleus</location>
    </subcellularLocation>
</comment>
<dbReference type="Proteomes" id="UP000288716">
    <property type="component" value="Unassembled WGS sequence"/>
</dbReference>
<dbReference type="InterPro" id="IPR011425">
    <property type="entry name" value="Med9"/>
</dbReference>
<evidence type="ECO:0000256" key="2">
    <source>
        <dbReference type="ARBA" id="ARBA00008089"/>
    </source>
</evidence>
<sequence>MASNVDQIDSDFLPAIYDIVRSIEREMNDNNSKTVNSSKDQYDCHQKMLLLKEKFQKFRELVMKVEGIDCRKEEQLNRYDAFKEQLQLKRELLLRYKHCSIDTSKI</sequence>
<comment type="similarity">
    <text evidence="2 8">Belongs to the Mediator complex subunit 9 family.</text>
</comment>
<evidence type="ECO:0000256" key="4">
    <source>
        <dbReference type="ARBA" id="ARBA00023159"/>
    </source>
</evidence>
<dbReference type="PANTHER" id="PTHR20844:SF0">
    <property type="entry name" value="MEDIATOR OF RNA POLYMERASE II TRANSCRIPTION SUBUNIT 9"/>
    <property type="match status" value="1"/>
</dbReference>
<evidence type="ECO:0000256" key="3">
    <source>
        <dbReference type="ARBA" id="ARBA00023015"/>
    </source>
</evidence>
<evidence type="ECO:0000256" key="6">
    <source>
        <dbReference type="ARBA" id="ARBA00023242"/>
    </source>
</evidence>
<dbReference type="AlphaFoldDB" id="A0A443SMP3"/>
<protein>
    <recommendedName>
        <fullName evidence="8">Mediator of RNA polymerase II transcription subunit 9</fullName>
    </recommendedName>
    <alternativeName>
        <fullName evidence="8">Mediator complex subunit 9</fullName>
    </alternativeName>
</protein>
<organism evidence="9 10">
    <name type="scientific">Leptotrombidium deliense</name>
    <dbReference type="NCBI Taxonomy" id="299467"/>
    <lineage>
        <taxon>Eukaryota</taxon>
        <taxon>Metazoa</taxon>
        <taxon>Ecdysozoa</taxon>
        <taxon>Arthropoda</taxon>
        <taxon>Chelicerata</taxon>
        <taxon>Arachnida</taxon>
        <taxon>Acari</taxon>
        <taxon>Acariformes</taxon>
        <taxon>Trombidiformes</taxon>
        <taxon>Prostigmata</taxon>
        <taxon>Anystina</taxon>
        <taxon>Parasitengona</taxon>
        <taxon>Trombiculoidea</taxon>
        <taxon>Trombiculidae</taxon>
        <taxon>Leptotrombidium</taxon>
    </lineage>
</organism>
<evidence type="ECO:0000256" key="1">
    <source>
        <dbReference type="ARBA" id="ARBA00004123"/>
    </source>
</evidence>
<dbReference type="GO" id="GO:0006357">
    <property type="term" value="P:regulation of transcription by RNA polymerase II"/>
    <property type="evidence" value="ECO:0007669"/>
    <property type="project" value="InterPro"/>
</dbReference>
<keyword evidence="3 8" id="KW-0805">Transcription regulation</keyword>
<evidence type="ECO:0000313" key="10">
    <source>
        <dbReference type="Proteomes" id="UP000288716"/>
    </source>
</evidence>
<evidence type="ECO:0000313" key="9">
    <source>
        <dbReference type="EMBL" id="RWS28797.1"/>
    </source>
</evidence>
<keyword evidence="4 8" id="KW-0010">Activator</keyword>
<comment type="subunit">
    <text evidence="8">Component of the Mediator complex.</text>
</comment>
<comment type="caution">
    <text evidence="9">The sequence shown here is derived from an EMBL/GenBank/DDBJ whole genome shotgun (WGS) entry which is preliminary data.</text>
</comment>
<evidence type="ECO:0000256" key="5">
    <source>
        <dbReference type="ARBA" id="ARBA00023163"/>
    </source>
</evidence>
<accession>A0A443SMP3</accession>
<reference evidence="9 10" key="1">
    <citation type="journal article" date="2018" name="Gigascience">
        <title>Genomes of trombidid mites reveal novel predicted allergens and laterally-transferred genes associated with secondary metabolism.</title>
        <authorList>
            <person name="Dong X."/>
            <person name="Chaisiri K."/>
            <person name="Xia D."/>
            <person name="Armstrong S.D."/>
            <person name="Fang Y."/>
            <person name="Donnelly M.J."/>
            <person name="Kadowaki T."/>
            <person name="McGarry J.W."/>
            <person name="Darby A.C."/>
            <person name="Makepeace B.L."/>
        </authorList>
    </citation>
    <scope>NUCLEOTIDE SEQUENCE [LARGE SCALE GENOMIC DNA]</scope>
    <source>
        <strain evidence="9">UoL-UT</strain>
    </source>
</reference>
<dbReference type="OrthoDB" id="5950777at2759"/>
<dbReference type="InterPro" id="IPR039242">
    <property type="entry name" value="MED9_metazoa"/>
</dbReference>
<keyword evidence="5 8" id="KW-0804">Transcription</keyword>
<keyword evidence="10" id="KW-1185">Reference proteome</keyword>
<gene>
    <name evidence="8" type="primary">MED9</name>
    <name evidence="9" type="ORF">B4U80_02954</name>
</gene>
<dbReference type="VEuPathDB" id="VectorBase:LDEU003241"/>
<dbReference type="PANTHER" id="PTHR20844">
    <property type="entry name" value="MEDIATOR OF RNA POLYMERASE II TRANSCRIPTION, SUBUNIT 9"/>
    <property type="match status" value="1"/>
</dbReference>
<name>A0A443SMP3_9ACAR</name>